<reference evidence="2 3" key="1">
    <citation type="journal article" date="2014" name="Int. J. Syst. Evol. Microbiol.">
        <title>Phylogenomics and the dynamic genome evolution of the genus Streptococcus.</title>
        <authorList>
            <consortium name="The Broad Institute Genome Sequencing Platform"/>
            <person name="Richards V.P."/>
            <person name="Palmer S.R."/>
            <person name="Pavinski Bitar P.D."/>
            <person name="Qin X."/>
            <person name="Weinstock G.M."/>
            <person name="Highlander S.K."/>
            <person name="Town C.D."/>
            <person name="Burne R.A."/>
            <person name="Stanhope M.J."/>
        </authorList>
    </citation>
    <scope>NUCLEOTIDE SEQUENCE [LARGE SCALE GENOMIC DNA]</scope>
    <source>
        <strain evidence="2 3">707-05</strain>
    </source>
</reference>
<evidence type="ECO:0000313" key="3">
    <source>
        <dbReference type="Proteomes" id="UP000003330"/>
    </source>
</evidence>
<dbReference type="RefSeq" id="WP_008086912.1">
    <property type="nucleotide sequence ID" value="NZ_AEUX02000001.1"/>
</dbReference>
<gene>
    <name evidence="2" type="ORF">STRIC_0854</name>
</gene>
<keyword evidence="3" id="KW-1185">Reference proteome</keyword>
<keyword evidence="1" id="KW-0472">Membrane</keyword>
<name>G5JZZ0_9STRE</name>
<feature type="transmembrane region" description="Helical" evidence="1">
    <location>
        <begin position="12"/>
        <end position="33"/>
    </location>
</feature>
<dbReference type="Pfam" id="PF09605">
    <property type="entry name" value="Trep_Strep"/>
    <property type="match status" value="1"/>
</dbReference>
<comment type="caution">
    <text evidence="2">The sequence shown here is derived from an EMBL/GenBank/DDBJ whole genome shotgun (WGS) entry which is preliminary data.</text>
</comment>
<keyword evidence="1" id="KW-1133">Transmembrane helix</keyword>
<accession>G5JZZ0</accession>
<organism evidence="2 3">
    <name type="scientific">Streptococcus ictaluri 707-05</name>
    <dbReference type="NCBI Taxonomy" id="764299"/>
    <lineage>
        <taxon>Bacteria</taxon>
        <taxon>Bacillati</taxon>
        <taxon>Bacillota</taxon>
        <taxon>Bacilli</taxon>
        <taxon>Lactobacillales</taxon>
        <taxon>Streptococcaceae</taxon>
        <taxon>Streptococcus</taxon>
    </lineage>
</organism>
<feature type="transmembrane region" description="Helical" evidence="1">
    <location>
        <begin position="114"/>
        <end position="134"/>
    </location>
</feature>
<dbReference type="OrthoDB" id="9781459at2"/>
<sequence length="197" mass="21647">MKHLTIKDLMTTGAFAALYFTCVGLGTLIGIFFDKSGNMLYAPAFAALLAGTVYFLLMAKLQTFGPITLLGLMMGIFFFLTGHFFAALLPAIVFGLLADLVAGIGKYKSTFGNMLSYLIFAFVNSGPILMMWFLKDAYIKSLLARGKDMVYVNRVMYEFTFGHATWFIATVLLGALVGGLFGQYLLKKHFTKTGILS</sequence>
<dbReference type="STRING" id="764299.STRIC_0854"/>
<dbReference type="InterPro" id="IPR011733">
    <property type="entry name" value="CHP02185_IM"/>
</dbReference>
<proteinExistence type="predicted"/>
<protein>
    <submittedName>
        <fullName evidence="2">TIGR02185 family protein</fullName>
    </submittedName>
</protein>
<keyword evidence="1" id="KW-0812">Transmembrane</keyword>
<dbReference type="eggNOG" id="ENOG50321KG">
    <property type="taxonomic scope" value="Bacteria"/>
</dbReference>
<dbReference type="EMBL" id="AEUX02000001">
    <property type="protein sequence ID" value="EHI70691.1"/>
    <property type="molecule type" value="Genomic_DNA"/>
</dbReference>
<evidence type="ECO:0000313" key="2">
    <source>
        <dbReference type="EMBL" id="EHI70691.1"/>
    </source>
</evidence>
<feature type="transmembrane region" description="Helical" evidence="1">
    <location>
        <begin position="69"/>
        <end position="94"/>
    </location>
</feature>
<feature type="transmembrane region" description="Helical" evidence="1">
    <location>
        <begin position="155"/>
        <end position="181"/>
    </location>
</feature>
<evidence type="ECO:0000256" key="1">
    <source>
        <dbReference type="SAM" id="Phobius"/>
    </source>
</evidence>
<dbReference type="NCBIfam" id="TIGR02185">
    <property type="entry name" value="Trep_Strep"/>
    <property type="match status" value="1"/>
</dbReference>
<feature type="transmembrane region" description="Helical" evidence="1">
    <location>
        <begin position="39"/>
        <end position="57"/>
    </location>
</feature>
<dbReference type="AlphaFoldDB" id="G5JZZ0"/>
<dbReference type="Proteomes" id="UP000003330">
    <property type="component" value="Unassembled WGS sequence"/>
</dbReference>